<dbReference type="GO" id="GO:0031119">
    <property type="term" value="P:tRNA pseudouridine synthesis"/>
    <property type="evidence" value="ECO:0007669"/>
    <property type="project" value="TreeGrafter"/>
</dbReference>
<dbReference type="Gene3D" id="3.30.70.580">
    <property type="entry name" value="Pseudouridine synthase I, catalytic domain, N-terminal subdomain"/>
    <property type="match status" value="1"/>
</dbReference>
<evidence type="ECO:0000256" key="3">
    <source>
        <dbReference type="ARBA" id="ARBA00023235"/>
    </source>
</evidence>
<reference evidence="9" key="1">
    <citation type="submission" date="2025-08" db="UniProtKB">
        <authorList>
            <consortium name="RefSeq"/>
        </authorList>
    </citation>
    <scope>IDENTIFICATION</scope>
    <source>
        <strain evidence="9">USDA-PBARC FA_bdor</strain>
        <tissue evidence="9">Whole organism</tissue>
    </source>
</reference>
<dbReference type="KEGG" id="fas:105263038"/>
<evidence type="ECO:0000313" key="8">
    <source>
        <dbReference type="Proteomes" id="UP000694866"/>
    </source>
</evidence>
<dbReference type="InterPro" id="IPR020103">
    <property type="entry name" value="PsdUridine_synth_cat_dom_sf"/>
</dbReference>
<dbReference type="InterPro" id="IPR020095">
    <property type="entry name" value="PsdUridine_synth_TruA_C"/>
</dbReference>
<dbReference type="GO" id="GO:0003723">
    <property type="term" value="F:RNA binding"/>
    <property type="evidence" value="ECO:0007669"/>
    <property type="project" value="InterPro"/>
</dbReference>
<dbReference type="GO" id="GO:0160147">
    <property type="term" value="F:tRNA pseudouridine(38-40) synthase activity"/>
    <property type="evidence" value="ECO:0007669"/>
    <property type="project" value="UniProtKB-EC"/>
</dbReference>
<dbReference type="PANTHER" id="PTHR11142:SF0">
    <property type="entry name" value="TRNA PSEUDOURIDINE SYNTHASE-LIKE 1"/>
    <property type="match status" value="1"/>
</dbReference>
<evidence type="ECO:0000313" key="9">
    <source>
        <dbReference type="RefSeq" id="XP_011297296.1"/>
    </source>
</evidence>
<dbReference type="Pfam" id="PF01416">
    <property type="entry name" value="PseudoU_synth_1"/>
    <property type="match status" value="1"/>
</dbReference>
<dbReference type="AlphaFoldDB" id="A0A9R1TS51"/>
<accession>A0A9R1TS51</accession>
<dbReference type="OrthoDB" id="271910at2759"/>
<dbReference type="Proteomes" id="UP000694866">
    <property type="component" value="Unplaced"/>
</dbReference>
<proteinExistence type="inferred from homology"/>
<dbReference type="InterPro" id="IPR001406">
    <property type="entry name" value="PsdUridine_synth_TruA"/>
</dbReference>
<dbReference type="EC" id="5.4.99.12" evidence="6"/>
<feature type="domain" description="Pseudouridine synthase I TruA alpha/beta" evidence="7">
    <location>
        <begin position="166"/>
        <end position="285"/>
    </location>
</feature>
<dbReference type="HAMAP" id="MF_00171">
    <property type="entry name" value="TruA"/>
    <property type="match status" value="1"/>
</dbReference>
<evidence type="ECO:0000256" key="2">
    <source>
        <dbReference type="ARBA" id="ARBA00022694"/>
    </source>
</evidence>
<keyword evidence="3 6" id="KW-0413">Isomerase</keyword>
<dbReference type="Gene3D" id="3.30.70.660">
    <property type="entry name" value="Pseudouridine synthase I, catalytic domain, C-terminal subdomain"/>
    <property type="match status" value="1"/>
</dbReference>
<dbReference type="InterPro" id="IPR020094">
    <property type="entry name" value="TruA/RsuA/RluB/E/F_N"/>
</dbReference>
<evidence type="ECO:0000256" key="4">
    <source>
        <dbReference type="PIRSR" id="PIRSR001430-1"/>
    </source>
</evidence>
<dbReference type="PANTHER" id="PTHR11142">
    <property type="entry name" value="PSEUDOURIDYLATE SYNTHASE"/>
    <property type="match status" value="1"/>
</dbReference>
<comment type="similarity">
    <text evidence="1 6">Belongs to the tRNA pseudouridine synthase TruA family.</text>
</comment>
<protein>
    <recommendedName>
        <fullName evidence="6">tRNA pseudouridine synthase</fullName>
        <ecNumber evidence="6">5.4.99.12</ecNumber>
    </recommendedName>
</protein>
<comment type="catalytic activity">
    <reaction evidence="6">
        <text>uridine(38/39/40) in tRNA = pseudouridine(38/39/40) in tRNA</text>
        <dbReference type="Rhea" id="RHEA:22376"/>
        <dbReference type="Rhea" id="RHEA-COMP:10085"/>
        <dbReference type="Rhea" id="RHEA-COMP:10087"/>
        <dbReference type="ChEBI" id="CHEBI:65314"/>
        <dbReference type="ChEBI" id="CHEBI:65315"/>
        <dbReference type="EC" id="5.4.99.12"/>
    </reaction>
</comment>
<evidence type="ECO:0000256" key="1">
    <source>
        <dbReference type="ARBA" id="ARBA00009375"/>
    </source>
</evidence>
<keyword evidence="8" id="KW-1185">Reference proteome</keyword>
<dbReference type="GeneID" id="105263038"/>
<organism evidence="8 9">
    <name type="scientific">Fopius arisanus</name>
    <dbReference type="NCBI Taxonomy" id="64838"/>
    <lineage>
        <taxon>Eukaryota</taxon>
        <taxon>Metazoa</taxon>
        <taxon>Ecdysozoa</taxon>
        <taxon>Arthropoda</taxon>
        <taxon>Hexapoda</taxon>
        <taxon>Insecta</taxon>
        <taxon>Pterygota</taxon>
        <taxon>Neoptera</taxon>
        <taxon>Endopterygota</taxon>
        <taxon>Hymenoptera</taxon>
        <taxon>Apocrita</taxon>
        <taxon>Ichneumonoidea</taxon>
        <taxon>Braconidae</taxon>
        <taxon>Opiinae</taxon>
        <taxon>Fopius</taxon>
    </lineage>
</organism>
<name>A0A9R1TS51_9HYME</name>
<sequence>MVRYLIYLSYIGTRYRGAAKQIGCERLMDIDTIQGALETCLYANIQPRSIKKPVVYTSSRTDAGVHALNSTAHVDLEHPEGTIYDTERIIRKSNLYFARCGHEIRLTKILPVTDEFNARRSARSREYLYRFGIAKRDNENRIPIAELGRSWHVRGENIDIDALRRAIPLFLGRKNFESFAAKNRTNREISYVRTLTTLNLEEIPSLMPQDPLSENFTFWQINVAAQSFLYNQVRRIVGALIGVASGTITERDIKFMLQVPNNQHWISALQMAPPQGLYLKSVNYDEEEMQTKFIIPHVPNTEVPKRKIYSILS</sequence>
<dbReference type="PIRSF" id="PIRSF001430">
    <property type="entry name" value="tRNA_psdUrid_synth"/>
    <property type="match status" value="1"/>
</dbReference>
<gene>
    <name evidence="9" type="primary">LOC105263038</name>
</gene>
<evidence type="ECO:0000256" key="6">
    <source>
        <dbReference type="RuleBase" id="RU003792"/>
    </source>
</evidence>
<feature type="active site" description="Nucleophile" evidence="4">
    <location>
        <position position="62"/>
    </location>
</feature>
<dbReference type="RefSeq" id="XP_011297296.1">
    <property type="nucleotide sequence ID" value="XM_011298994.1"/>
</dbReference>
<feature type="binding site" evidence="5">
    <location>
        <position position="127"/>
    </location>
    <ligand>
        <name>substrate</name>
    </ligand>
</feature>
<dbReference type="SUPFAM" id="SSF55120">
    <property type="entry name" value="Pseudouridine synthase"/>
    <property type="match status" value="1"/>
</dbReference>
<evidence type="ECO:0000259" key="7">
    <source>
        <dbReference type="Pfam" id="PF01416"/>
    </source>
</evidence>
<dbReference type="InterPro" id="IPR020097">
    <property type="entry name" value="PsdUridine_synth_TruA_a/b_dom"/>
</dbReference>
<evidence type="ECO:0000256" key="5">
    <source>
        <dbReference type="PIRSR" id="PIRSR001430-2"/>
    </source>
</evidence>
<keyword evidence="2 6" id="KW-0819">tRNA processing</keyword>